<comment type="caution">
    <text evidence="2">The sequence shown here is derived from an EMBL/GenBank/DDBJ whole genome shotgun (WGS) entry which is preliminary data.</text>
</comment>
<dbReference type="EMBL" id="JAUOZS010000001">
    <property type="protein sequence ID" value="MDT8902238.1"/>
    <property type="molecule type" value="Genomic_DNA"/>
</dbReference>
<evidence type="ECO:0000256" key="1">
    <source>
        <dbReference type="SAM" id="Phobius"/>
    </source>
</evidence>
<keyword evidence="3" id="KW-1185">Reference proteome</keyword>
<evidence type="ECO:0000313" key="3">
    <source>
        <dbReference type="Proteomes" id="UP001254848"/>
    </source>
</evidence>
<keyword evidence="1" id="KW-0812">Transmembrane</keyword>
<feature type="transmembrane region" description="Helical" evidence="1">
    <location>
        <begin position="20"/>
        <end position="41"/>
    </location>
</feature>
<evidence type="ECO:0000313" key="2">
    <source>
        <dbReference type="EMBL" id="MDT8902238.1"/>
    </source>
</evidence>
<proteinExistence type="predicted"/>
<accession>A0ABU3P122</accession>
<organism evidence="2 3">
    <name type="scientific">Anaeroselena agilis</name>
    <dbReference type="NCBI Taxonomy" id="3063788"/>
    <lineage>
        <taxon>Bacteria</taxon>
        <taxon>Bacillati</taxon>
        <taxon>Bacillota</taxon>
        <taxon>Negativicutes</taxon>
        <taxon>Acetonemataceae</taxon>
        <taxon>Anaeroselena</taxon>
    </lineage>
</organism>
<keyword evidence="1" id="KW-1133">Transmembrane helix</keyword>
<keyword evidence="1" id="KW-0472">Membrane</keyword>
<gene>
    <name evidence="2" type="ORF">Q4T40_13365</name>
</gene>
<protein>
    <submittedName>
        <fullName evidence="2">Uncharacterized protein</fullName>
    </submittedName>
</protein>
<dbReference type="Proteomes" id="UP001254848">
    <property type="component" value="Unassembled WGS sequence"/>
</dbReference>
<name>A0ABU3P122_9FIRM</name>
<dbReference type="RefSeq" id="WP_413780724.1">
    <property type="nucleotide sequence ID" value="NZ_JAUOZS010000001.1"/>
</dbReference>
<reference evidence="2 3" key="1">
    <citation type="submission" date="2023-07" db="EMBL/GenBank/DDBJ databases">
        <title>The novel representative of Negativicutes class, Anaeroselena agilis gen. nov. sp. nov.</title>
        <authorList>
            <person name="Prokofeva M.I."/>
            <person name="Elcheninov A.G."/>
            <person name="Klyukina A."/>
            <person name="Kublanov I.V."/>
            <person name="Frolov E.N."/>
            <person name="Podosokorskaya O.A."/>
        </authorList>
    </citation>
    <scope>NUCLEOTIDE SEQUENCE [LARGE SCALE GENOMIC DNA]</scope>
    <source>
        <strain evidence="2 3">4137-cl</strain>
    </source>
</reference>
<sequence length="48" mass="5519">MGYIHALWSWLKTEKTRHDLMDCLRAAVVIAAVMAMVRIVFDMIGKLL</sequence>